<dbReference type="Gene3D" id="1.20.144.10">
    <property type="entry name" value="Phosphatidic acid phosphatase type 2/haloperoxidase"/>
    <property type="match status" value="1"/>
</dbReference>
<protein>
    <submittedName>
        <fullName evidence="2">Membrane-associated phosphatase</fullName>
        <ecNumber evidence="2">3.1.3.-</ecNumber>
    </submittedName>
    <submittedName>
        <fullName evidence="3">Phosphatase PAP2 family protein</fullName>
    </submittedName>
</protein>
<evidence type="ECO:0000256" key="1">
    <source>
        <dbReference type="SAM" id="MobiDB-lite"/>
    </source>
</evidence>
<dbReference type="AlphaFoldDB" id="Q0K578"/>
<name>Q0K578_CUPNH</name>
<accession>Q0K578</accession>
<sequence>MMHWPSLIQLGTITLLVPVALVIALALSVGGAWRSALRWLVSFSLGAALVGAAKFAFDYGGWYLPQLGLYSVSGHAMLTAATYPVLLMLLGSALSPRVARIGWFAGLALGLAMAVKLVSGNYHTLSETLLGGAVGLAVAWLNAGIRIRGPAPQIVLVAALGIGAFVFVNVRGLLYPVKAAMWEHAAPWQDGTVRHYRQIDADPVTGETRITVRKRSCLSKRGRQAPRLLTPSKTGTSTRTPSLLSTQTT</sequence>
<evidence type="ECO:0000313" key="4">
    <source>
        <dbReference type="Proteomes" id="UP000008210"/>
    </source>
</evidence>
<reference evidence="3 5" key="2">
    <citation type="submission" date="2019-04" db="EMBL/GenBank/DDBJ databases">
        <title>Long-read de novo sequencing of Cupriavidus necator H16.</title>
        <authorList>
            <person name="Little G.T."/>
            <person name="Ehsaan M."/>
            <person name="Arenas-Lopez C."/>
            <person name="Jawed K."/>
            <person name="Winzer K."/>
            <person name="Kovacs K."/>
            <person name="Malys N."/>
            <person name="Minton N.P."/>
        </authorList>
    </citation>
    <scope>NUCLEOTIDE SEQUENCE [LARGE SCALE GENOMIC DNA]</scope>
    <source>
        <strain evidence="3 5">H16</strain>
    </source>
</reference>
<dbReference type="EMBL" id="CP039288">
    <property type="protein sequence ID" value="QCC02793.1"/>
    <property type="molecule type" value="Genomic_DNA"/>
</dbReference>
<dbReference type="EMBL" id="AM260480">
    <property type="protein sequence ID" value="CAJ94846.1"/>
    <property type="molecule type" value="Genomic_DNA"/>
</dbReference>
<gene>
    <name evidence="2" type="ordered locus">H16_B0040</name>
    <name evidence="3" type="ORF">E6A55_19305</name>
</gene>
<feature type="region of interest" description="Disordered" evidence="1">
    <location>
        <begin position="223"/>
        <end position="249"/>
    </location>
</feature>
<reference evidence="2 4" key="1">
    <citation type="journal article" date="2006" name="Nat. Biotechnol.">
        <title>Genome sequence of the bioplastic-producing 'Knallgas' bacterium Ralstonia eutropha H16.</title>
        <authorList>
            <person name="Pohlmann A."/>
            <person name="Fricke W.F."/>
            <person name="Reinecke F."/>
            <person name="Kusian B."/>
            <person name="Liesegang H."/>
            <person name="Cramm R."/>
            <person name="Eitinger T."/>
            <person name="Ewering C."/>
            <person name="Potter M."/>
            <person name="Schwartz E."/>
            <person name="Strittmatter A."/>
            <person name="Voss I."/>
            <person name="Gottschalk G."/>
            <person name="Steinbuechel A."/>
            <person name="Friedrich B."/>
            <person name="Bowien B."/>
        </authorList>
    </citation>
    <scope>NUCLEOTIDE SEQUENCE [LARGE SCALE GENOMIC DNA]</scope>
    <source>
        <strain evidence="4">ATCC 17699 / DSM 428 / KCTC 22496 / NCIMB 10442 / H16 / Stanier 337</strain>
        <strain evidence="2">H16</strain>
    </source>
</reference>
<dbReference type="eggNOG" id="COG0671">
    <property type="taxonomic scope" value="Bacteria"/>
</dbReference>
<proteinExistence type="predicted"/>
<organism evidence="2 4">
    <name type="scientific">Cupriavidus necator (strain ATCC 17699 / DSM 428 / KCTC 22496 / NCIMB 10442 / H16 / Stanier 337)</name>
    <name type="common">Ralstonia eutropha</name>
    <dbReference type="NCBI Taxonomy" id="381666"/>
    <lineage>
        <taxon>Bacteria</taxon>
        <taxon>Pseudomonadati</taxon>
        <taxon>Pseudomonadota</taxon>
        <taxon>Betaproteobacteria</taxon>
        <taxon>Burkholderiales</taxon>
        <taxon>Burkholderiaceae</taxon>
        <taxon>Cupriavidus</taxon>
    </lineage>
</organism>
<evidence type="ECO:0000313" key="3">
    <source>
        <dbReference type="EMBL" id="QCC02793.1"/>
    </source>
</evidence>
<dbReference type="OrthoDB" id="8590768at2"/>
<dbReference type="KEGG" id="reh:H16_B0040"/>
<keyword evidence="2" id="KW-0378">Hydrolase</keyword>
<dbReference type="EC" id="3.1.3.-" evidence="2"/>
<dbReference type="GO" id="GO:0016787">
    <property type="term" value="F:hydrolase activity"/>
    <property type="evidence" value="ECO:0007669"/>
    <property type="project" value="UniProtKB-KW"/>
</dbReference>
<dbReference type="SUPFAM" id="SSF48317">
    <property type="entry name" value="Acid phosphatase/Vanadium-dependent haloperoxidase"/>
    <property type="match status" value="1"/>
</dbReference>
<dbReference type="Proteomes" id="UP000008210">
    <property type="component" value="Chromosome 2"/>
</dbReference>
<evidence type="ECO:0000313" key="2">
    <source>
        <dbReference type="EMBL" id="CAJ94846.1"/>
    </source>
</evidence>
<evidence type="ECO:0000313" key="5">
    <source>
        <dbReference type="Proteomes" id="UP000296079"/>
    </source>
</evidence>
<dbReference type="STRING" id="381666.H16_B0040"/>
<keyword evidence="4" id="KW-1185">Reference proteome</keyword>
<dbReference type="RefSeq" id="WP_011616321.1">
    <property type="nucleotide sequence ID" value="NC_008314.1"/>
</dbReference>
<dbReference type="Proteomes" id="UP000296079">
    <property type="component" value="Chromosome 2"/>
</dbReference>
<feature type="compositionally biased region" description="Polar residues" evidence="1">
    <location>
        <begin position="231"/>
        <end position="249"/>
    </location>
</feature>
<dbReference type="HOGENOM" id="CLU_1208136_0_0_4"/>
<dbReference type="InterPro" id="IPR036938">
    <property type="entry name" value="PAP2/HPO_sf"/>
</dbReference>